<dbReference type="AlphaFoldDB" id="A0AAN6Q2H3"/>
<comment type="caution">
    <text evidence="1">The sequence shown here is derived from an EMBL/GenBank/DDBJ whole genome shotgun (WGS) entry which is preliminary data.</text>
</comment>
<reference evidence="1" key="1">
    <citation type="journal article" date="2023" name="Mol. Phylogenet. Evol.">
        <title>Genome-scale phylogeny and comparative genomics of the fungal order Sordariales.</title>
        <authorList>
            <person name="Hensen N."/>
            <person name="Bonometti L."/>
            <person name="Westerberg I."/>
            <person name="Brannstrom I.O."/>
            <person name="Guillou S."/>
            <person name="Cros-Aarteil S."/>
            <person name="Calhoun S."/>
            <person name="Haridas S."/>
            <person name="Kuo A."/>
            <person name="Mondo S."/>
            <person name="Pangilinan J."/>
            <person name="Riley R."/>
            <person name="LaButti K."/>
            <person name="Andreopoulos B."/>
            <person name="Lipzen A."/>
            <person name="Chen C."/>
            <person name="Yan M."/>
            <person name="Daum C."/>
            <person name="Ng V."/>
            <person name="Clum A."/>
            <person name="Steindorff A."/>
            <person name="Ohm R.A."/>
            <person name="Martin F."/>
            <person name="Silar P."/>
            <person name="Natvig D.O."/>
            <person name="Lalanne C."/>
            <person name="Gautier V."/>
            <person name="Ament-Velasquez S.L."/>
            <person name="Kruys A."/>
            <person name="Hutchinson M.I."/>
            <person name="Powell A.J."/>
            <person name="Barry K."/>
            <person name="Miller A.N."/>
            <person name="Grigoriev I.V."/>
            <person name="Debuchy R."/>
            <person name="Gladieux P."/>
            <person name="Hiltunen Thoren M."/>
            <person name="Johannesson H."/>
        </authorList>
    </citation>
    <scope>NUCLEOTIDE SEQUENCE</scope>
    <source>
        <strain evidence="1">CBS 757.83</strain>
    </source>
</reference>
<keyword evidence="2" id="KW-1185">Reference proteome</keyword>
<accession>A0AAN6Q2H3</accession>
<name>A0AAN6Q2H3_9PEZI</name>
<protein>
    <submittedName>
        <fullName evidence="1">Uncharacterized protein</fullName>
    </submittedName>
</protein>
<dbReference type="EMBL" id="MU863631">
    <property type="protein sequence ID" value="KAK4102390.1"/>
    <property type="molecule type" value="Genomic_DNA"/>
</dbReference>
<proteinExistence type="predicted"/>
<evidence type="ECO:0000313" key="2">
    <source>
        <dbReference type="Proteomes" id="UP001305647"/>
    </source>
</evidence>
<evidence type="ECO:0000313" key="1">
    <source>
        <dbReference type="EMBL" id="KAK4102390.1"/>
    </source>
</evidence>
<reference evidence="1" key="2">
    <citation type="submission" date="2023-05" db="EMBL/GenBank/DDBJ databases">
        <authorList>
            <consortium name="Lawrence Berkeley National Laboratory"/>
            <person name="Steindorff A."/>
            <person name="Hensen N."/>
            <person name="Bonometti L."/>
            <person name="Westerberg I."/>
            <person name="Brannstrom I.O."/>
            <person name="Guillou S."/>
            <person name="Cros-Aarteil S."/>
            <person name="Calhoun S."/>
            <person name="Haridas S."/>
            <person name="Kuo A."/>
            <person name="Mondo S."/>
            <person name="Pangilinan J."/>
            <person name="Riley R."/>
            <person name="Labutti K."/>
            <person name="Andreopoulos B."/>
            <person name="Lipzen A."/>
            <person name="Chen C."/>
            <person name="Yanf M."/>
            <person name="Daum C."/>
            <person name="Ng V."/>
            <person name="Clum A."/>
            <person name="Ohm R."/>
            <person name="Martin F."/>
            <person name="Silar P."/>
            <person name="Natvig D."/>
            <person name="Lalanne C."/>
            <person name="Gautier V."/>
            <person name="Ament-Velasquez S.L."/>
            <person name="Kruys A."/>
            <person name="Hutchinson M.I."/>
            <person name="Powell A.J."/>
            <person name="Barry K."/>
            <person name="Miller A.N."/>
            <person name="Grigoriev I.V."/>
            <person name="Debuchy R."/>
            <person name="Gladieux P."/>
            <person name="Thoren M.H."/>
            <person name="Johannesson H."/>
        </authorList>
    </citation>
    <scope>NUCLEOTIDE SEQUENCE</scope>
    <source>
        <strain evidence="1">CBS 757.83</strain>
    </source>
</reference>
<sequence>MGSRSAGFTWCLWRPARSLVCSAASRRSGQIEIAHYQRPAGQAVLQGHCLRAAFYPAHCCPFPFDAQSSATSLQTGASTERCGDMRL</sequence>
<dbReference type="Proteomes" id="UP001305647">
    <property type="component" value="Unassembled WGS sequence"/>
</dbReference>
<gene>
    <name evidence="1" type="ORF">N658DRAFT_495098</name>
</gene>
<organism evidence="1 2">
    <name type="scientific">Parathielavia hyrcaniae</name>
    <dbReference type="NCBI Taxonomy" id="113614"/>
    <lineage>
        <taxon>Eukaryota</taxon>
        <taxon>Fungi</taxon>
        <taxon>Dikarya</taxon>
        <taxon>Ascomycota</taxon>
        <taxon>Pezizomycotina</taxon>
        <taxon>Sordariomycetes</taxon>
        <taxon>Sordariomycetidae</taxon>
        <taxon>Sordariales</taxon>
        <taxon>Chaetomiaceae</taxon>
        <taxon>Parathielavia</taxon>
    </lineage>
</organism>